<dbReference type="GO" id="GO:0009432">
    <property type="term" value="P:SOS response"/>
    <property type="evidence" value="ECO:0007669"/>
    <property type="project" value="UniProtKB-ARBA"/>
</dbReference>
<dbReference type="GO" id="GO:0006261">
    <property type="term" value="P:DNA-templated DNA replication"/>
    <property type="evidence" value="ECO:0007669"/>
    <property type="project" value="UniProtKB-UniRule"/>
</dbReference>
<dbReference type="EMBL" id="AQFL01000029">
    <property type="protein sequence ID" value="EOR02366.1"/>
    <property type="molecule type" value="Genomic_DNA"/>
</dbReference>
<feature type="domain" description="UmuC" evidence="16">
    <location>
        <begin position="9"/>
        <end position="189"/>
    </location>
</feature>
<dbReference type="FunFam" id="1.10.150.20:FF:000019">
    <property type="entry name" value="DNA polymerase IV"/>
    <property type="match status" value="1"/>
</dbReference>
<keyword evidence="9 15" id="KW-0227">DNA damage</keyword>
<dbReference type="InterPro" id="IPR043128">
    <property type="entry name" value="Rev_trsase/Diguanyl_cyclase"/>
</dbReference>
<dbReference type="NCBIfam" id="NF002677">
    <property type="entry name" value="PRK02406.1"/>
    <property type="match status" value="1"/>
</dbReference>
<evidence type="ECO:0000313" key="17">
    <source>
        <dbReference type="EMBL" id="EOR02366.1"/>
    </source>
</evidence>
<evidence type="ECO:0000256" key="5">
    <source>
        <dbReference type="ARBA" id="ARBA00022679"/>
    </source>
</evidence>
<feature type="binding site" evidence="15">
    <location>
        <position position="13"/>
    </location>
    <ligand>
        <name>Mg(2+)</name>
        <dbReference type="ChEBI" id="CHEBI:18420"/>
    </ligand>
</feature>
<dbReference type="Pfam" id="PF00817">
    <property type="entry name" value="IMS"/>
    <property type="match status" value="1"/>
</dbReference>
<dbReference type="InterPro" id="IPR043502">
    <property type="entry name" value="DNA/RNA_pol_sf"/>
</dbReference>
<keyword evidence="5 15" id="KW-0808">Transferase</keyword>
<evidence type="ECO:0000256" key="12">
    <source>
        <dbReference type="ARBA" id="ARBA00023125"/>
    </source>
</evidence>
<comment type="caution">
    <text evidence="17">The sequence shown here is derived from an EMBL/GenBank/DDBJ whole genome shotgun (WGS) entry which is preliminary data.</text>
</comment>
<name>R9AQL1_9GAMM</name>
<sequence length="356" mass="40485">MMPNELRKIIHIDMDAFYASVELKDRPDLKDLPVVISSHHPRAVIAAASYPARVFGLRSAMSMGQAKKLCPQVIVIEPNFEKYREVSAQIHQIFQQYTPLIEPLSLDEAYLDVTENLKNIASATEVAAQIRADIFAVTGLTASAGVAPNKFLAKIASDWNKPNGLFVIKPNQVLRFIQDLALNKIPGVGKVTQERLQQLNLHTLGDLQKIDENVLIHHFGKYGKQLYLYAQGIDHRPVKAERERQQISKEITFDDDYTLAQCSHAWQPLTEQVWRSLNKKQLTARGVTVKLKLKNFQVLQHSKSFKQALQSQQDLAQVLLQLLDEMHIDPEFQFRLVGVGVYQLQTLEEESQLSLW</sequence>
<evidence type="ECO:0000256" key="11">
    <source>
        <dbReference type="ARBA" id="ARBA00022932"/>
    </source>
</evidence>
<dbReference type="Gene3D" id="3.30.70.270">
    <property type="match status" value="1"/>
</dbReference>
<evidence type="ECO:0000256" key="7">
    <source>
        <dbReference type="ARBA" id="ARBA00022705"/>
    </source>
</evidence>
<comment type="cofactor">
    <cofactor evidence="15">
        <name>Mg(2+)</name>
        <dbReference type="ChEBI" id="CHEBI:18420"/>
    </cofactor>
    <text evidence="15">Binds 2 magnesium ions per subunit.</text>
</comment>
<dbReference type="PANTHER" id="PTHR11076:SF33">
    <property type="entry name" value="DNA POLYMERASE KAPPA"/>
    <property type="match status" value="1"/>
</dbReference>
<evidence type="ECO:0000256" key="1">
    <source>
        <dbReference type="ARBA" id="ARBA00004496"/>
    </source>
</evidence>
<keyword evidence="4 15" id="KW-0963">Cytoplasm</keyword>
<evidence type="ECO:0000256" key="3">
    <source>
        <dbReference type="ARBA" id="ARBA00022457"/>
    </source>
</evidence>
<dbReference type="CDD" id="cd03586">
    <property type="entry name" value="PolY_Pol_IV_kappa"/>
    <property type="match status" value="1"/>
</dbReference>
<dbReference type="EC" id="2.7.7.7" evidence="15"/>
<evidence type="ECO:0000256" key="8">
    <source>
        <dbReference type="ARBA" id="ARBA00022723"/>
    </source>
</evidence>
<evidence type="ECO:0000256" key="9">
    <source>
        <dbReference type="ARBA" id="ARBA00022763"/>
    </source>
</evidence>
<keyword evidence="12 15" id="KW-0238">DNA-binding</keyword>
<dbReference type="HAMAP" id="MF_01113">
    <property type="entry name" value="DNApol_IV"/>
    <property type="match status" value="1"/>
</dbReference>
<protein>
    <recommendedName>
        <fullName evidence="15">DNA polymerase IV</fullName>
        <shortName evidence="15">Pol IV</shortName>
        <ecNumber evidence="15">2.7.7.7</ecNumber>
    </recommendedName>
</protein>
<comment type="subcellular location">
    <subcellularLocation>
        <location evidence="1 15">Cytoplasm</location>
    </subcellularLocation>
</comment>
<feature type="site" description="Substrate discrimination" evidence="15">
    <location>
        <position position="18"/>
    </location>
</feature>
<dbReference type="GO" id="GO:0005829">
    <property type="term" value="C:cytosol"/>
    <property type="evidence" value="ECO:0007669"/>
    <property type="project" value="TreeGrafter"/>
</dbReference>
<dbReference type="InterPro" id="IPR053848">
    <property type="entry name" value="IMS_HHH_1"/>
</dbReference>
<dbReference type="Gene3D" id="1.10.150.20">
    <property type="entry name" value="5' to 3' exonuclease, C-terminal subdomain"/>
    <property type="match status" value="1"/>
</dbReference>
<dbReference type="InterPro" id="IPR001126">
    <property type="entry name" value="UmuC"/>
</dbReference>
<dbReference type="PANTHER" id="PTHR11076">
    <property type="entry name" value="DNA REPAIR POLYMERASE UMUC / TRANSFERASE FAMILY MEMBER"/>
    <property type="match status" value="1"/>
</dbReference>
<evidence type="ECO:0000256" key="14">
    <source>
        <dbReference type="ARBA" id="ARBA00049244"/>
    </source>
</evidence>
<keyword evidence="6 15" id="KW-0548">Nucleotidyltransferase</keyword>
<evidence type="ECO:0000256" key="15">
    <source>
        <dbReference type="HAMAP-Rule" id="MF_01113"/>
    </source>
</evidence>
<accession>R9AQL1</accession>
<dbReference type="GO" id="GO:0006281">
    <property type="term" value="P:DNA repair"/>
    <property type="evidence" value="ECO:0007669"/>
    <property type="project" value="UniProtKB-UniRule"/>
</dbReference>
<evidence type="ECO:0000256" key="6">
    <source>
        <dbReference type="ARBA" id="ARBA00022695"/>
    </source>
</evidence>
<dbReference type="SUPFAM" id="SSF100879">
    <property type="entry name" value="Lesion bypass DNA polymerase (Y-family), little finger domain"/>
    <property type="match status" value="1"/>
</dbReference>
<dbReference type="FunFam" id="3.30.1490.100:FF:000004">
    <property type="entry name" value="DNA polymerase IV"/>
    <property type="match status" value="1"/>
</dbReference>
<dbReference type="FunFam" id="3.30.70.270:FF:000002">
    <property type="entry name" value="DNA polymerase IV"/>
    <property type="match status" value="1"/>
</dbReference>
<dbReference type="GO" id="GO:0000287">
    <property type="term" value="F:magnesium ion binding"/>
    <property type="evidence" value="ECO:0007669"/>
    <property type="project" value="UniProtKB-UniRule"/>
</dbReference>
<dbReference type="InterPro" id="IPR036775">
    <property type="entry name" value="DNA_pol_Y-fam_lit_finger_sf"/>
</dbReference>
<organism evidence="17 18">
    <name type="scientific">Acinetobacter genomosp. 15BJ</name>
    <dbReference type="NCBI Taxonomy" id="106651"/>
    <lineage>
        <taxon>Bacteria</taxon>
        <taxon>Pseudomonadati</taxon>
        <taxon>Pseudomonadota</taxon>
        <taxon>Gammaproteobacteria</taxon>
        <taxon>Moraxellales</taxon>
        <taxon>Moraxellaceae</taxon>
        <taxon>Acinetobacter</taxon>
    </lineage>
</organism>
<keyword evidence="8 15" id="KW-0479">Metal-binding</keyword>
<dbReference type="PROSITE" id="PS50173">
    <property type="entry name" value="UMUC"/>
    <property type="match status" value="1"/>
</dbReference>
<reference evidence="17 18" key="1">
    <citation type="submission" date="2013-03" db="EMBL/GenBank/DDBJ databases">
        <title>The Genome Sequence of Acinetobacter sp. CIP 110321.</title>
        <authorList>
            <consortium name="The Broad Institute Genome Sequencing Platform"/>
            <consortium name="The Broad Institute Genome Sequencing Center for Infectious Disease"/>
            <person name="Cerqueira G."/>
            <person name="Feldgarden M."/>
            <person name="Courvalin P."/>
            <person name="Perichon B."/>
            <person name="Grillot-Courvalin C."/>
            <person name="Clermont D."/>
            <person name="Rocha E."/>
            <person name="Yoon E.-J."/>
            <person name="Nemec A."/>
            <person name="Walker B."/>
            <person name="Young S.K."/>
            <person name="Zeng Q."/>
            <person name="Gargeya S."/>
            <person name="Fitzgerald M."/>
            <person name="Haas B."/>
            <person name="Abouelleil A."/>
            <person name="Alvarado L."/>
            <person name="Arachchi H.M."/>
            <person name="Berlin A.M."/>
            <person name="Chapman S.B."/>
            <person name="Dewar J."/>
            <person name="Goldberg J."/>
            <person name="Griggs A."/>
            <person name="Gujja S."/>
            <person name="Hansen M."/>
            <person name="Howarth C."/>
            <person name="Imamovic A."/>
            <person name="Larimer J."/>
            <person name="McCowan C."/>
            <person name="Murphy C."/>
            <person name="Neiman D."/>
            <person name="Pearson M."/>
            <person name="Priest M."/>
            <person name="Roberts A."/>
            <person name="Saif S."/>
            <person name="Shea T."/>
            <person name="Sisk P."/>
            <person name="Sykes S."/>
            <person name="Wortman J."/>
            <person name="Nusbaum C."/>
            <person name="Birren B."/>
        </authorList>
    </citation>
    <scope>NUCLEOTIDE SEQUENCE [LARGE SCALE GENOMIC DNA]</scope>
    <source>
        <strain evidence="17 18">CIP 110321</strain>
    </source>
</reference>
<dbReference type="GO" id="GO:0003887">
    <property type="term" value="F:DNA-directed DNA polymerase activity"/>
    <property type="evidence" value="ECO:0007669"/>
    <property type="project" value="UniProtKB-UniRule"/>
</dbReference>
<dbReference type="AlphaFoldDB" id="R9AQL1"/>
<comment type="subunit">
    <text evidence="15">Monomer.</text>
</comment>
<dbReference type="Pfam" id="PF21999">
    <property type="entry name" value="IMS_HHH_1"/>
    <property type="match status" value="1"/>
</dbReference>
<keyword evidence="3 15" id="KW-0515">Mutator protein</keyword>
<dbReference type="GO" id="GO:0003684">
    <property type="term" value="F:damaged DNA binding"/>
    <property type="evidence" value="ECO:0007669"/>
    <property type="project" value="InterPro"/>
</dbReference>
<evidence type="ECO:0000256" key="4">
    <source>
        <dbReference type="ARBA" id="ARBA00022490"/>
    </source>
</evidence>
<evidence type="ECO:0000256" key="2">
    <source>
        <dbReference type="ARBA" id="ARBA00010945"/>
    </source>
</evidence>
<keyword evidence="7 15" id="KW-0235">DNA replication</keyword>
<evidence type="ECO:0000256" key="13">
    <source>
        <dbReference type="ARBA" id="ARBA00023204"/>
    </source>
</evidence>
<dbReference type="Gene3D" id="3.40.1170.60">
    <property type="match status" value="1"/>
</dbReference>
<dbReference type="PATRIC" id="fig|1217699.3.peg.3954"/>
<dbReference type="InterPro" id="IPR022880">
    <property type="entry name" value="DNApol_IV"/>
</dbReference>
<dbReference type="Proteomes" id="UP000016203">
    <property type="component" value="Unassembled WGS sequence"/>
</dbReference>
<proteinExistence type="inferred from homology"/>
<comment type="similarity">
    <text evidence="2 15">Belongs to the DNA polymerase type-Y family.</text>
</comment>
<dbReference type="SUPFAM" id="SSF56672">
    <property type="entry name" value="DNA/RNA polymerases"/>
    <property type="match status" value="1"/>
</dbReference>
<evidence type="ECO:0000259" key="16">
    <source>
        <dbReference type="PROSITE" id="PS50173"/>
    </source>
</evidence>
<feature type="binding site" evidence="15">
    <location>
        <position position="107"/>
    </location>
    <ligand>
        <name>Mg(2+)</name>
        <dbReference type="ChEBI" id="CHEBI:18420"/>
    </ligand>
</feature>
<gene>
    <name evidence="15" type="primary">dinB</name>
    <name evidence="17" type="ORF">F896_04053</name>
</gene>
<keyword evidence="13 15" id="KW-0234">DNA repair</keyword>
<feature type="active site" evidence="15">
    <location>
        <position position="108"/>
    </location>
</feature>
<dbReference type="InterPro" id="IPR017961">
    <property type="entry name" value="DNA_pol_Y-fam_little_finger"/>
</dbReference>
<keyword evidence="11 15" id="KW-0239">DNA-directed DNA polymerase</keyword>
<dbReference type="Pfam" id="PF11799">
    <property type="entry name" value="IMS_C"/>
    <property type="match status" value="1"/>
</dbReference>
<keyword evidence="10 15" id="KW-0460">Magnesium</keyword>
<dbReference type="InterPro" id="IPR050116">
    <property type="entry name" value="DNA_polymerase-Y"/>
</dbReference>
<evidence type="ECO:0000313" key="18">
    <source>
        <dbReference type="Proteomes" id="UP000016203"/>
    </source>
</evidence>
<dbReference type="GO" id="GO:0042276">
    <property type="term" value="P:error-prone translesion synthesis"/>
    <property type="evidence" value="ECO:0007669"/>
    <property type="project" value="TreeGrafter"/>
</dbReference>
<comment type="catalytic activity">
    <reaction evidence="14 15">
        <text>DNA(n) + a 2'-deoxyribonucleoside 5'-triphosphate = DNA(n+1) + diphosphate</text>
        <dbReference type="Rhea" id="RHEA:22508"/>
        <dbReference type="Rhea" id="RHEA-COMP:17339"/>
        <dbReference type="Rhea" id="RHEA-COMP:17340"/>
        <dbReference type="ChEBI" id="CHEBI:33019"/>
        <dbReference type="ChEBI" id="CHEBI:61560"/>
        <dbReference type="ChEBI" id="CHEBI:173112"/>
        <dbReference type="EC" id="2.7.7.7"/>
    </reaction>
</comment>
<evidence type="ECO:0000256" key="10">
    <source>
        <dbReference type="ARBA" id="ARBA00022842"/>
    </source>
</evidence>
<comment type="function">
    <text evidence="15">Poorly processive, error-prone DNA polymerase involved in untargeted mutagenesis. Copies undamaged DNA at stalled replication forks, which arise in vivo from mismatched or misaligned primer ends. These misaligned primers can be extended by PolIV. Exhibits no 3'-5' exonuclease (proofreading) activity. May be involved in translesional synthesis, in conjunction with the beta clamp from PolIII.</text>
</comment>
<dbReference type="Gene3D" id="3.30.1490.100">
    <property type="entry name" value="DNA polymerase, Y-family, little finger domain"/>
    <property type="match status" value="1"/>
</dbReference>
<dbReference type="HOGENOM" id="CLU_012348_1_2_6"/>